<proteinExistence type="predicted"/>
<comment type="caution">
    <text evidence="8">The sequence shown here is derived from an EMBL/GenBank/DDBJ whole genome shotgun (WGS) entry which is preliminary data.</text>
</comment>
<dbReference type="InterPro" id="IPR003661">
    <property type="entry name" value="HisK_dim/P_dom"/>
</dbReference>
<dbReference type="InterPro" id="IPR001789">
    <property type="entry name" value="Sig_transdc_resp-reg_receiver"/>
</dbReference>
<keyword evidence="4" id="KW-0902">Two-component regulatory system</keyword>
<dbReference type="SMART" id="SM00388">
    <property type="entry name" value="HisKA"/>
    <property type="match status" value="1"/>
</dbReference>
<dbReference type="PROSITE" id="PS50109">
    <property type="entry name" value="HIS_KIN"/>
    <property type="match status" value="1"/>
</dbReference>
<dbReference type="SMART" id="SM00448">
    <property type="entry name" value="REC"/>
    <property type="match status" value="1"/>
</dbReference>
<evidence type="ECO:0000313" key="8">
    <source>
        <dbReference type="EMBL" id="MCH5600472.1"/>
    </source>
</evidence>
<dbReference type="InterPro" id="IPR004358">
    <property type="entry name" value="Sig_transdc_His_kin-like_C"/>
</dbReference>
<keyword evidence="8" id="KW-0067">ATP-binding</keyword>
<dbReference type="GO" id="GO:0005524">
    <property type="term" value="F:ATP binding"/>
    <property type="evidence" value="ECO:0007669"/>
    <property type="project" value="UniProtKB-KW"/>
</dbReference>
<keyword evidence="9" id="KW-1185">Reference proteome</keyword>
<evidence type="ECO:0000313" key="9">
    <source>
        <dbReference type="Proteomes" id="UP001202248"/>
    </source>
</evidence>
<keyword evidence="3 5" id="KW-0597">Phosphoprotein</keyword>
<dbReference type="SUPFAM" id="SSF52172">
    <property type="entry name" value="CheY-like"/>
    <property type="match status" value="1"/>
</dbReference>
<feature type="domain" description="Histidine kinase" evidence="6">
    <location>
        <begin position="25"/>
        <end position="248"/>
    </location>
</feature>
<accession>A0ABS9SQ28</accession>
<dbReference type="EMBL" id="JAKWBL010000004">
    <property type="protein sequence ID" value="MCH5600472.1"/>
    <property type="molecule type" value="Genomic_DNA"/>
</dbReference>
<evidence type="ECO:0000256" key="4">
    <source>
        <dbReference type="ARBA" id="ARBA00023012"/>
    </source>
</evidence>
<dbReference type="Pfam" id="PF02518">
    <property type="entry name" value="HATPase_c"/>
    <property type="match status" value="1"/>
</dbReference>
<dbReference type="CDD" id="cd00082">
    <property type="entry name" value="HisKA"/>
    <property type="match status" value="1"/>
</dbReference>
<dbReference type="InterPro" id="IPR003594">
    <property type="entry name" value="HATPase_dom"/>
</dbReference>
<organism evidence="8 9">
    <name type="scientific">Niabella ginsengisoli</name>
    <dbReference type="NCBI Taxonomy" id="522298"/>
    <lineage>
        <taxon>Bacteria</taxon>
        <taxon>Pseudomonadati</taxon>
        <taxon>Bacteroidota</taxon>
        <taxon>Chitinophagia</taxon>
        <taxon>Chitinophagales</taxon>
        <taxon>Chitinophagaceae</taxon>
        <taxon>Niabella</taxon>
    </lineage>
</organism>
<evidence type="ECO:0000256" key="5">
    <source>
        <dbReference type="PROSITE-ProRule" id="PRU00169"/>
    </source>
</evidence>
<dbReference type="PRINTS" id="PR00344">
    <property type="entry name" value="BCTRLSENSOR"/>
</dbReference>
<dbReference type="PROSITE" id="PS50110">
    <property type="entry name" value="RESPONSE_REGULATORY"/>
    <property type="match status" value="1"/>
</dbReference>
<sequence length="511" mass="58108">MIVELKAAELAALKSKNAKDEFLANMSHELRTPLNALIGFGKLLDTTELDNQQKEYVEIIKSSGYNLLHIVNDVLDLSKIEAGKLTVAHRPFNLYDLFTRIEKMFSATIKEKGLWYQYFIDEQIPQYVIGDPDRLQQVFINLISNAIKFTVQGGIDVSAGIVWIDEEQKYYKLSFTIRDSGIGIPKDKVATIFERFEQLEHGAQRQHGGTGLGLTIVKNLVERMGGSISVYSHVNEGSEFNFTCILEKSTVIEEIPNEATTEKFSFKGFKVLVVEDNRANQVLIKHIFNKHQLSPKIIDNGQIAVDLLQSESFDLIFMDIQMPVMDGYTAISVLRNELYLKTPVIAMTAYVSEGEVKKCMEAGFSDYMAKPLDEELLVQKMTSYLHNVEIEQPIVNGSKKDEGLDFLRTIVGDNRDMLMEIIKEMGLQWNQDKKDLLLLSEEKNKEGVHRVLHRMKSTFLSLGPNHFIYKILSEKGSELTDDMDNISRNSNVLIKEIDLLINNTLEHAVKE</sequence>
<reference evidence="8 9" key="1">
    <citation type="submission" date="2022-02" db="EMBL/GenBank/DDBJ databases">
        <authorList>
            <person name="Min J."/>
        </authorList>
    </citation>
    <scope>NUCLEOTIDE SEQUENCE [LARGE SCALE GENOMIC DNA]</scope>
    <source>
        <strain evidence="8 9">GR10-1</strain>
    </source>
</reference>
<name>A0ABS9SQ28_9BACT</name>
<dbReference type="Pfam" id="PF00072">
    <property type="entry name" value="Response_reg"/>
    <property type="match status" value="1"/>
</dbReference>
<dbReference type="Gene3D" id="3.30.565.10">
    <property type="entry name" value="Histidine kinase-like ATPase, C-terminal domain"/>
    <property type="match status" value="1"/>
</dbReference>
<dbReference type="Pfam" id="PF00512">
    <property type="entry name" value="HisKA"/>
    <property type="match status" value="1"/>
</dbReference>
<evidence type="ECO:0000256" key="3">
    <source>
        <dbReference type="ARBA" id="ARBA00022553"/>
    </source>
</evidence>
<protein>
    <recommendedName>
        <fullName evidence="2">histidine kinase</fullName>
        <ecNumber evidence="2">2.7.13.3</ecNumber>
    </recommendedName>
</protein>
<keyword evidence="8" id="KW-0547">Nucleotide-binding</keyword>
<dbReference type="SMART" id="SM00387">
    <property type="entry name" value="HATPase_c"/>
    <property type="match status" value="1"/>
</dbReference>
<dbReference type="PANTHER" id="PTHR45339:SF1">
    <property type="entry name" value="HYBRID SIGNAL TRANSDUCTION HISTIDINE KINASE J"/>
    <property type="match status" value="1"/>
</dbReference>
<feature type="modified residue" description="4-aspartylphosphate" evidence="5">
    <location>
        <position position="319"/>
    </location>
</feature>
<dbReference type="Gene3D" id="1.10.287.130">
    <property type="match status" value="1"/>
</dbReference>
<dbReference type="CDD" id="cd17546">
    <property type="entry name" value="REC_hyHK_CKI1_RcsC-like"/>
    <property type="match status" value="1"/>
</dbReference>
<dbReference type="RefSeq" id="WP_240832671.1">
    <property type="nucleotide sequence ID" value="NZ_JAKWBL010000004.1"/>
</dbReference>
<evidence type="ECO:0000259" key="7">
    <source>
        <dbReference type="PROSITE" id="PS50110"/>
    </source>
</evidence>
<feature type="domain" description="Response regulatory" evidence="7">
    <location>
        <begin position="270"/>
        <end position="385"/>
    </location>
</feature>
<evidence type="ECO:0000259" key="6">
    <source>
        <dbReference type="PROSITE" id="PS50109"/>
    </source>
</evidence>
<dbReference type="PANTHER" id="PTHR45339">
    <property type="entry name" value="HYBRID SIGNAL TRANSDUCTION HISTIDINE KINASE J"/>
    <property type="match status" value="1"/>
</dbReference>
<dbReference type="EC" id="2.7.13.3" evidence="2"/>
<dbReference type="InterPro" id="IPR011006">
    <property type="entry name" value="CheY-like_superfamily"/>
</dbReference>
<dbReference type="CDD" id="cd16922">
    <property type="entry name" value="HATPase_EvgS-ArcB-TorS-like"/>
    <property type="match status" value="1"/>
</dbReference>
<dbReference type="Proteomes" id="UP001202248">
    <property type="component" value="Unassembled WGS sequence"/>
</dbReference>
<evidence type="ECO:0000256" key="1">
    <source>
        <dbReference type="ARBA" id="ARBA00000085"/>
    </source>
</evidence>
<gene>
    <name evidence="8" type="ORF">MKP09_22415</name>
</gene>
<dbReference type="InterPro" id="IPR036890">
    <property type="entry name" value="HATPase_C_sf"/>
</dbReference>
<dbReference type="SUPFAM" id="SSF47384">
    <property type="entry name" value="Homodimeric domain of signal transducing histidine kinase"/>
    <property type="match status" value="1"/>
</dbReference>
<dbReference type="Gene3D" id="3.40.50.2300">
    <property type="match status" value="1"/>
</dbReference>
<dbReference type="SUPFAM" id="SSF55874">
    <property type="entry name" value="ATPase domain of HSP90 chaperone/DNA topoisomerase II/histidine kinase"/>
    <property type="match status" value="1"/>
</dbReference>
<evidence type="ECO:0000256" key="2">
    <source>
        <dbReference type="ARBA" id="ARBA00012438"/>
    </source>
</evidence>
<dbReference type="InterPro" id="IPR005467">
    <property type="entry name" value="His_kinase_dom"/>
</dbReference>
<comment type="catalytic activity">
    <reaction evidence="1">
        <text>ATP + protein L-histidine = ADP + protein N-phospho-L-histidine.</text>
        <dbReference type="EC" id="2.7.13.3"/>
    </reaction>
</comment>
<dbReference type="InterPro" id="IPR036097">
    <property type="entry name" value="HisK_dim/P_sf"/>
</dbReference>